<dbReference type="InterPro" id="IPR050168">
    <property type="entry name" value="AAA_ATPase_domain"/>
</dbReference>
<dbReference type="EMBL" id="JAFHLR010000020">
    <property type="protein sequence ID" value="KAG5480475.1"/>
    <property type="molecule type" value="Genomic_DNA"/>
</dbReference>
<dbReference type="AlphaFoldDB" id="A0A836HPB8"/>
<dbReference type="Gene3D" id="3.40.50.300">
    <property type="entry name" value="P-loop containing nucleotide triphosphate hydrolases"/>
    <property type="match status" value="1"/>
</dbReference>
<dbReference type="InterPro" id="IPR003959">
    <property type="entry name" value="ATPase_AAA_core"/>
</dbReference>
<evidence type="ECO:0000313" key="3">
    <source>
        <dbReference type="Proteomes" id="UP000674143"/>
    </source>
</evidence>
<dbReference type="SMART" id="SM00382">
    <property type="entry name" value="AAA"/>
    <property type="match status" value="1"/>
</dbReference>
<dbReference type="FunFam" id="3.40.50.300:FF:001602">
    <property type="entry name" value="Cell division cycle protein-like protein"/>
    <property type="match status" value="1"/>
</dbReference>
<dbReference type="GO" id="GO:0005634">
    <property type="term" value="C:nucleus"/>
    <property type="evidence" value="ECO:0007669"/>
    <property type="project" value="TreeGrafter"/>
</dbReference>
<sequence>MAGFTDALVLEAPVLWWPAMGDLPRYPIDDQRSFVASIVEAEMPWPQSPTTTVGTAACTVGLSRLGRSVMMTAEWSGPDDVGTEQPPFVKVWNPLRGCTVCLQVSTEVGLGSHSMAHFGAVTRSGTASLTALDLRQLTREERVRVTHRSLHEVLSRYCCSRAALLTRMQQCAEQREEYALLHRAVTQAHSAVLKHLERAAQAMDGVRANRCGSRQAALVSPSPSSLLFVGDTPSQRHLLRLLQATTPSALQAASNRLFVLEVRRLDMGEVLTLLALEALEVVEAVLRPPPLCASTATFSGTTRPSSLGAVHVSPCLLVVIESLHLLEANANSLVASVTHQLCVCLDALHAGPVPAIIWSFAEDARVIPAALLTRVGAQHEQLAATTADDRTAYLTRRLARLSSVSLLPRAACLTAAVFVAENTAHWTVDRLVRLRDADLAAMLPSASAPVGSSSNGTSCQSERQDEVWRRAAEVQGGLPVTSTTASNGRRSESPLHDVYCRLYGIEAAIRKVEELIVWPLTHLRLLRELAIPCAKGVLLCGPSGSGKTALLSCIGRRLQLPDARAIHVMSVDGLSLIEKEVGRSEKNIAQLFDTARSFAPTALFIDNLDSLAPPRGRTAAETNATGDRTLSTLLTQMDGVGGGQADRVVVVVASALSIDTLDPAVCRPGRLDVHVQLSPPPTSASAAFMKHRLREFVAHMQQRRGSDDVLPTEDELETAAPALLEQVDQLVDDYLSSITGNSDITADETAASLLQSSLSPAEVTAATREVMLSAVACLMRDDGPPSHCATPSPDALMARGSSDVVCAVRDAIRHLYATA</sequence>
<comment type="caution">
    <text evidence="2">The sequence shown here is derived from an EMBL/GenBank/DDBJ whole genome shotgun (WGS) entry which is preliminary data.</text>
</comment>
<dbReference type="PANTHER" id="PTHR23077">
    <property type="entry name" value="AAA-FAMILY ATPASE"/>
    <property type="match status" value="1"/>
</dbReference>
<protein>
    <recommendedName>
        <fullName evidence="1">AAA+ ATPase domain-containing protein</fullName>
    </recommendedName>
</protein>
<dbReference type="GO" id="GO:0034098">
    <property type="term" value="C:VCP-NPL4-UFD1 AAA ATPase complex"/>
    <property type="evidence" value="ECO:0007669"/>
    <property type="project" value="TreeGrafter"/>
</dbReference>
<dbReference type="GO" id="GO:0005829">
    <property type="term" value="C:cytosol"/>
    <property type="evidence" value="ECO:0007669"/>
    <property type="project" value="TreeGrafter"/>
</dbReference>
<evidence type="ECO:0000259" key="1">
    <source>
        <dbReference type="SMART" id="SM00382"/>
    </source>
</evidence>
<dbReference type="GO" id="GO:0005524">
    <property type="term" value="F:ATP binding"/>
    <property type="evidence" value="ECO:0007669"/>
    <property type="project" value="InterPro"/>
</dbReference>
<dbReference type="Pfam" id="PF00004">
    <property type="entry name" value="AAA"/>
    <property type="match status" value="1"/>
</dbReference>
<feature type="domain" description="AAA+ ATPase" evidence="1">
    <location>
        <begin position="533"/>
        <end position="681"/>
    </location>
</feature>
<dbReference type="GO" id="GO:0030970">
    <property type="term" value="P:retrograde protein transport, ER to cytosol"/>
    <property type="evidence" value="ECO:0007669"/>
    <property type="project" value="TreeGrafter"/>
</dbReference>
<dbReference type="RefSeq" id="XP_067063806.1">
    <property type="nucleotide sequence ID" value="XM_067208166.1"/>
</dbReference>
<dbReference type="PANTHER" id="PTHR23077:SF197">
    <property type="entry name" value="DIVISION CYCLE PROTEIN, PUTATIVE-RELATED"/>
    <property type="match status" value="1"/>
</dbReference>
<name>A0A836HPB8_9TRYP</name>
<keyword evidence="3" id="KW-1185">Reference proteome</keyword>
<dbReference type="InterPro" id="IPR003593">
    <property type="entry name" value="AAA+_ATPase"/>
</dbReference>
<proteinExistence type="predicted"/>
<dbReference type="SUPFAM" id="SSF52540">
    <property type="entry name" value="P-loop containing nucleoside triphosphate hydrolases"/>
    <property type="match status" value="1"/>
</dbReference>
<reference evidence="2 3" key="1">
    <citation type="submission" date="2021-02" db="EMBL/GenBank/DDBJ databases">
        <title>Leishmania (Mundinia) orientalis Genome sequencing and assembly.</title>
        <authorList>
            <person name="Almutairi H."/>
            <person name="Gatherer D."/>
        </authorList>
    </citation>
    <scope>NUCLEOTIDE SEQUENCE [LARGE SCALE GENOMIC DNA]</scope>
    <source>
        <strain evidence="2">LSCM4</strain>
    </source>
</reference>
<dbReference type="KEGG" id="loi:92362100"/>
<dbReference type="GO" id="GO:0016887">
    <property type="term" value="F:ATP hydrolysis activity"/>
    <property type="evidence" value="ECO:0007669"/>
    <property type="project" value="InterPro"/>
</dbReference>
<gene>
    <name evidence="2" type="ORF">LSCM4_06242</name>
</gene>
<organism evidence="2 3">
    <name type="scientific">Leishmania orientalis</name>
    <dbReference type="NCBI Taxonomy" id="2249476"/>
    <lineage>
        <taxon>Eukaryota</taxon>
        <taxon>Discoba</taxon>
        <taxon>Euglenozoa</taxon>
        <taxon>Kinetoplastea</taxon>
        <taxon>Metakinetoplastina</taxon>
        <taxon>Trypanosomatida</taxon>
        <taxon>Trypanosomatidae</taxon>
        <taxon>Leishmaniinae</taxon>
        <taxon>Leishmania</taxon>
    </lineage>
</organism>
<dbReference type="GO" id="GO:0051228">
    <property type="term" value="P:mitotic spindle disassembly"/>
    <property type="evidence" value="ECO:0007669"/>
    <property type="project" value="TreeGrafter"/>
</dbReference>
<dbReference type="GO" id="GO:0097352">
    <property type="term" value="P:autophagosome maturation"/>
    <property type="evidence" value="ECO:0007669"/>
    <property type="project" value="TreeGrafter"/>
</dbReference>
<dbReference type="GO" id="GO:0031593">
    <property type="term" value="F:polyubiquitin modification-dependent protein binding"/>
    <property type="evidence" value="ECO:0007669"/>
    <property type="project" value="TreeGrafter"/>
</dbReference>
<dbReference type="GeneID" id="92362100"/>
<evidence type="ECO:0000313" key="2">
    <source>
        <dbReference type="EMBL" id="KAG5480475.1"/>
    </source>
</evidence>
<dbReference type="Proteomes" id="UP000674143">
    <property type="component" value="Chromosome 20"/>
</dbReference>
<accession>A0A836HPB8</accession>
<dbReference type="InterPro" id="IPR027417">
    <property type="entry name" value="P-loop_NTPase"/>
</dbReference>